<dbReference type="Pfam" id="PF08246">
    <property type="entry name" value="Inhibitor_I29"/>
    <property type="match status" value="1"/>
</dbReference>
<evidence type="ECO:0000313" key="7">
    <source>
        <dbReference type="Proteomes" id="UP000694569"/>
    </source>
</evidence>
<evidence type="ECO:0000259" key="5">
    <source>
        <dbReference type="SMART" id="SM00848"/>
    </source>
</evidence>
<dbReference type="Gene3D" id="3.90.70.10">
    <property type="entry name" value="Cysteine proteinases"/>
    <property type="match status" value="1"/>
</dbReference>
<sequence>MLFFCYRYTHTSRMFWGKSLLVLSAVVLVCSAADFLDEEWKIWKTKYGKLYKNEKVEAFRRQVWEETWRRVHKHNELANQSLKKYTLKANQFADMTLQERTQNQKCPKSNVPKEAAIQRRRFETTGAIPEEVDWRNSGCVTPVKNEGEICDASWAFSAVGVIETRYCLKHNELISFSEQQLLDCNSENDGCCGGSAVNVFEYVEYLGLMRSKDYEYAETAFACLYNPEDVVNINITKYYVLSGEENIAKVLAMDGPVAAVIQFSEDFRFYNGGIYGERDEDCSPSGSRSVTVIGYGSECGTDYWILKNSWGNEWGEKGYARVNLQARNCIKSKNLGAKQKLSRQISPEDQKCISLLWTISKGWR</sequence>
<feature type="domain" description="Cathepsin propeptide inhibitor" evidence="5">
    <location>
        <begin position="40"/>
        <end position="100"/>
    </location>
</feature>
<protein>
    <submittedName>
        <fullName evidence="6">Uncharacterized protein</fullName>
    </submittedName>
</protein>
<dbReference type="InterPro" id="IPR000668">
    <property type="entry name" value="Peptidase_C1A_C"/>
</dbReference>
<proteinExistence type="inferred from homology"/>
<name>A0A8C5MHW9_9ANUR</name>
<dbReference type="AlphaFoldDB" id="A0A8C5MHW9"/>
<dbReference type="GeneTree" id="ENSGT00940000166971"/>
<dbReference type="Proteomes" id="UP000694569">
    <property type="component" value="Unplaced"/>
</dbReference>
<organism evidence="6 7">
    <name type="scientific">Leptobrachium leishanense</name>
    <name type="common">Leishan spiny toad</name>
    <dbReference type="NCBI Taxonomy" id="445787"/>
    <lineage>
        <taxon>Eukaryota</taxon>
        <taxon>Metazoa</taxon>
        <taxon>Chordata</taxon>
        <taxon>Craniata</taxon>
        <taxon>Vertebrata</taxon>
        <taxon>Euteleostomi</taxon>
        <taxon>Amphibia</taxon>
        <taxon>Batrachia</taxon>
        <taxon>Anura</taxon>
        <taxon>Pelobatoidea</taxon>
        <taxon>Megophryidae</taxon>
        <taxon>Leptobrachium</taxon>
    </lineage>
</organism>
<dbReference type="InterPro" id="IPR013128">
    <property type="entry name" value="Peptidase_C1A"/>
</dbReference>
<accession>A0A8C5MHW9</accession>
<evidence type="ECO:0000259" key="4">
    <source>
        <dbReference type="SMART" id="SM00645"/>
    </source>
</evidence>
<keyword evidence="3" id="KW-0732">Signal</keyword>
<dbReference type="FunFam" id="3.90.70.10:FF:000332">
    <property type="entry name" value="Cathepsin L1"/>
    <property type="match status" value="1"/>
</dbReference>
<dbReference type="GO" id="GO:0008234">
    <property type="term" value="F:cysteine-type peptidase activity"/>
    <property type="evidence" value="ECO:0007669"/>
    <property type="project" value="InterPro"/>
</dbReference>
<dbReference type="PANTHER" id="PTHR12411">
    <property type="entry name" value="CYSTEINE PROTEASE FAMILY C1-RELATED"/>
    <property type="match status" value="1"/>
</dbReference>
<evidence type="ECO:0000313" key="6">
    <source>
        <dbReference type="Ensembl" id="ENSLLEP00000014865.1"/>
    </source>
</evidence>
<evidence type="ECO:0000256" key="3">
    <source>
        <dbReference type="SAM" id="SignalP"/>
    </source>
</evidence>
<feature type="domain" description="Peptidase C1A papain C-terminal" evidence="4">
    <location>
        <begin position="128"/>
        <end position="338"/>
    </location>
</feature>
<dbReference type="InterPro" id="IPR038765">
    <property type="entry name" value="Papain-like_cys_pep_sf"/>
</dbReference>
<dbReference type="SMART" id="SM00645">
    <property type="entry name" value="Pept_C1"/>
    <property type="match status" value="1"/>
</dbReference>
<keyword evidence="2" id="KW-1015">Disulfide bond</keyword>
<dbReference type="InterPro" id="IPR039417">
    <property type="entry name" value="Peptidase_C1A_papain-like"/>
</dbReference>
<dbReference type="InterPro" id="IPR013201">
    <property type="entry name" value="Prot_inhib_I29"/>
</dbReference>
<dbReference type="OrthoDB" id="5875790at2759"/>
<dbReference type="Pfam" id="PF00112">
    <property type="entry name" value="Peptidase_C1"/>
    <property type="match status" value="1"/>
</dbReference>
<dbReference type="GO" id="GO:0006508">
    <property type="term" value="P:proteolysis"/>
    <property type="evidence" value="ECO:0007669"/>
    <property type="project" value="InterPro"/>
</dbReference>
<feature type="chain" id="PRO_5034224321" evidence="3">
    <location>
        <begin position="33"/>
        <end position="364"/>
    </location>
</feature>
<evidence type="ECO:0000256" key="1">
    <source>
        <dbReference type="ARBA" id="ARBA00008455"/>
    </source>
</evidence>
<dbReference type="Ensembl" id="ENSLLET00000015441.1">
    <property type="protein sequence ID" value="ENSLLEP00000014865.1"/>
    <property type="gene ID" value="ENSLLEG00000009474.1"/>
</dbReference>
<reference evidence="6" key="1">
    <citation type="submission" date="2025-08" db="UniProtKB">
        <authorList>
            <consortium name="Ensembl"/>
        </authorList>
    </citation>
    <scope>IDENTIFICATION</scope>
</reference>
<dbReference type="SMART" id="SM00848">
    <property type="entry name" value="Inhibitor_I29"/>
    <property type="match status" value="1"/>
</dbReference>
<comment type="similarity">
    <text evidence="1">Belongs to the peptidase C1 family.</text>
</comment>
<dbReference type="SUPFAM" id="SSF54001">
    <property type="entry name" value="Cysteine proteinases"/>
    <property type="match status" value="1"/>
</dbReference>
<keyword evidence="7" id="KW-1185">Reference proteome</keyword>
<feature type="signal peptide" evidence="3">
    <location>
        <begin position="1"/>
        <end position="32"/>
    </location>
</feature>
<dbReference type="CDD" id="cd02248">
    <property type="entry name" value="Peptidase_C1A"/>
    <property type="match status" value="1"/>
</dbReference>
<reference evidence="6" key="2">
    <citation type="submission" date="2025-09" db="UniProtKB">
        <authorList>
            <consortium name="Ensembl"/>
        </authorList>
    </citation>
    <scope>IDENTIFICATION</scope>
</reference>
<evidence type="ECO:0000256" key="2">
    <source>
        <dbReference type="ARBA" id="ARBA00023157"/>
    </source>
</evidence>